<keyword evidence="1" id="KW-0812">Transmembrane</keyword>
<comment type="caution">
    <text evidence="2">The sequence shown here is derived from an EMBL/GenBank/DDBJ whole genome shotgun (WGS) entry which is preliminary data.</text>
</comment>
<organism evidence="2 3">
    <name type="scientific">Salix udensis</name>
    <dbReference type="NCBI Taxonomy" id="889485"/>
    <lineage>
        <taxon>Eukaryota</taxon>
        <taxon>Viridiplantae</taxon>
        <taxon>Streptophyta</taxon>
        <taxon>Embryophyta</taxon>
        <taxon>Tracheophyta</taxon>
        <taxon>Spermatophyta</taxon>
        <taxon>Magnoliopsida</taxon>
        <taxon>eudicotyledons</taxon>
        <taxon>Gunneridae</taxon>
        <taxon>Pentapetalae</taxon>
        <taxon>rosids</taxon>
        <taxon>fabids</taxon>
        <taxon>Malpighiales</taxon>
        <taxon>Salicaceae</taxon>
        <taxon>Saliceae</taxon>
        <taxon>Salix</taxon>
    </lineage>
</organism>
<feature type="transmembrane region" description="Helical" evidence="1">
    <location>
        <begin position="86"/>
        <end position="108"/>
    </location>
</feature>
<protein>
    <submittedName>
        <fullName evidence="2">Uncharacterized protein</fullName>
    </submittedName>
</protein>
<sequence length="155" mass="17570">MTDHTSSSSKSSSLVDLLVPQPPTLPLPLPMTPHQSAIKTKKMTKKKRGIEVSSLEIKIERVKGLEQKLKFTSTNLYIKKEGKMEVSFSFSSFFSFSLLLLGALSCFVSNEEMDKTKLFVLGVRKGESCERIISRIYLRLVSKSYKRSEVFEKII</sequence>
<proteinExistence type="predicted"/>
<keyword evidence="3" id="KW-1185">Reference proteome</keyword>
<accession>A0AAD6P4C8</accession>
<reference evidence="2 3" key="1">
    <citation type="journal article" date="2023" name="Int. J. Mol. Sci.">
        <title>De Novo Assembly and Annotation of 11 Diverse Shrub Willow (Salix) Genomes Reveals Novel Gene Organization in Sex-Linked Regions.</title>
        <authorList>
            <person name="Hyden B."/>
            <person name="Feng K."/>
            <person name="Yates T.B."/>
            <person name="Jawdy S."/>
            <person name="Cereghino C."/>
            <person name="Smart L.B."/>
            <person name="Muchero W."/>
        </authorList>
    </citation>
    <scope>NUCLEOTIDE SEQUENCE [LARGE SCALE GENOMIC DNA]</scope>
    <source>
        <tissue evidence="2">Shoot tip</tissue>
    </source>
</reference>
<dbReference type="AlphaFoldDB" id="A0AAD6P4C8"/>
<evidence type="ECO:0000313" key="3">
    <source>
        <dbReference type="Proteomes" id="UP001162972"/>
    </source>
</evidence>
<dbReference type="EMBL" id="JAPFFJ010000011">
    <property type="protein sequence ID" value="KAJ6416292.1"/>
    <property type="molecule type" value="Genomic_DNA"/>
</dbReference>
<evidence type="ECO:0000313" key="2">
    <source>
        <dbReference type="EMBL" id="KAJ6416292.1"/>
    </source>
</evidence>
<name>A0AAD6P4C8_9ROSI</name>
<evidence type="ECO:0000256" key="1">
    <source>
        <dbReference type="SAM" id="Phobius"/>
    </source>
</evidence>
<gene>
    <name evidence="2" type="ORF">OIU84_002190</name>
</gene>
<keyword evidence="1" id="KW-0472">Membrane</keyword>
<dbReference type="Proteomes" id="UP001162972">
    <property type="component" value="Chromosome 11"/>
</dbReference>
<keyword evidence="1" id="KW-1133">Transmembrane helix</keyword>